<evidence type="ECO:0000313" key="1">
    <source>
        <dbReference type="EMBL" id="MBB6077733.1"/>
    </source>
</evidence>
<dbReference type="RefSeq" id="WP_184561040.1">
    <property type="nucleotide sequence ID" value="NZ_BAAARS010000005.1"/>
</dbReference>
<name>A0A7W9WHX7_9ACTN</name>
<organism evidence="1 2">
    <name type="scientific">Streptomyces paradoxus</name>
    <dbReference type="NCBI Taxonomy" id="66375"/>
    <lineage>
        <taxon>Bacteria</taxon>
        <taxon>Bacillati</taxon>
        <taxon>Actinomycetota</taxon>
        <taxon>Actinomycetes</taxon>
        <taxon>Kitasatosporales</taxon>
        <taxon>Streptomycetaceae</taxon>
        <taxon>Streptomyces</taxon>
    </lineage>
</organism>
<reference evidence="1 2" key="1">
    <citation type="submission" date="2020-08" db="EMBL/GenBank/DDBJ databases">
        <title>Genomic Encyclopedia of Type Strains, Phase IV (KMG-IV): sequencing the most valuable type-strain genomes for metagenomic binning, comparative biology and taxonomic classification.</title>
        <authorList>
            <person name="Goeker M."/>
        </authorList>
    </citation>
    <scope>NUCLEOTIDE SEQUENCE [LARGE SCALE GENOMIC DNA]</scope>
    <source>
        <strain evidence="1 2">DSM 43350</strain>
    </source>
</reference>
<keyword evidence="2" id="KW-1185">Reference proteome</keyword>
<comment type="caution">
    <text evidence="1">The sequence shown here is derived from an EMBL/GenBank/DDBJ whole genome shotgun (WGS) entry which is preliminary data.</text>
</comment>
<protein>
    <submittedName>
        <fullName evidence="1">Uncharacterized protein</fullName>
    </submittedName>
</protein>
<dbReference type="AlphaFoldDB" id="A0A7W9WHX7"/>
<gene>
    <name evidence="1" type="ORF">HNR57_003659</name>
</gene>
<accession>A0A7W9WHX7</accession>
<dbReference type="EMBL" id="JACHGV010000005">
    <property type="protein sequence ID" value="MBB6077733.1"/>
    <property type="molecule type" value="Genomic_DNA"/>
</dbReference>
<dbReference type="Proteomes" id="UP000591537">
    <property type="component" value="Unassembled WGS sequence"/>
</dbReference>
<evidence type="ECO:0000313" key="2">
    <source>
        <dbReference type="Proteomes" id="UP000591537"/>
    </source>
</evidence>
<sequence>MVNLYGSIQPITVFPAKREQWNDLEACVGNLTNQTIPGHDVYADEAEEFDPSGRAEFDEHVATTIPKRKWNGPTFALQRLSFPDGKAKIDCKLGRYYVSLVTSEACDMELMRALAPQPDGPVPLSELPRRSWAHNKAGDPVVNGSGRSAAVAVATVILKAAEGGGYDILLNPRSGEVATHQFFNHVAPSGIFSPLDVNPPTFHKEFSVHRNFFREYIEELYSVDEYEIGTKPHHDVEEEPEIVQLIEALNAGVASLYYTGISVNLLNLRPEICTLLFIRDPDWYRRELAEADKSGRPWRMAWEWLGRENEYRLPSGRQHQYLFPLNENFEPRIPHEPMLRPAALIPNAAAAIDLALRVVK</sequence>
<proteinExistence type="predicted"/>